<dbReference type="Proteomes" id="UP000494040">
    <property type="component" value="Unassembled WGS sequence"/>
</dbReference>
<protein>
    <submittedName>
        <fullName evidence="1">Uncharacterized protein</fullName>
    </submittedName>
</protein>
<evidence type="ECO:0000313" key="1">
    <source>
        <dbReference type="EnsemblMetazoa" id="XP_014251999.1"/>
    </source>
</evidence>
<dbReference type="AlphaFoldDB" id="A0A8I6RV88"/>
<reference evidence="1" key="1">
    <citation type="submission" date="2022-01" db="UniProtKB">
        <authorList>
            <consortium name="EnsemblMetazoa"/>
        </authorList>
    </citation>
    <scope>IDENTIFICATION</scope>
</reference>
<dbReference type="OrthoDB" id="6631358at2759"/>
<keyword evidence="2" id="KW-1185">Reference proteome</keyword>
<organism evidence="1 2">
    <name type="scientific">Cimex lectularius</name>
    <name type="common">Bed bug</name>
    <name type="synonym">Acanthia lectularia</name>
    <dbReference type="NCBI Taxonomy" id="79782"/>
    <lineage>
        <taxon>Eukaryota</taxon>
        <taxon>Metazoa</taxon>
        <taxon>Ecdysozoa</taxon>
        <taxon>Arthropoda</taxon>
        <taxon>Hexapoda</taxon>
        <taxon>Insecta</taxon>
        <taxon>Pterygota</taxon>
        <taxon>Neoptera</taxon>
        <taxon>Paraneoptera</taxon>
        <taxon>Hemiptera</taxon>
        <taxon>Heteroptera</taxon>
        <taxon>Panheteroptera</taxon>
        <taxon>Cimicomorpha</taxon>
        <taxon>Cimicidae</taxon>
        <taxon>Cimex</taxon>
    </lineage>
</organism>
<proteinExistence type="predicted"/>
<dbReference type="GeneID" id="106668087"/>
<dbReference type="EnsemblMetazoa" id="XM_014396513.2">
    <property type="protein sequence ID" value="XP_014251999.1"/>
    <property type="gene ID" value="LOC106668087"/>
</dbReference>
<name>A0A8I6RV88_CIMLE</name>
<accession>A0A8I6RV88</accession>
<evidence type="ECO:0000313" key="2">
    <source>
        <dbReference type="Proteomes" id="UP000494040"/>
    </source>
</evidence>
<sequence length="201" mass="22385">MVGYPCKQACDDEVADKLGELLDLVTIGLEKTQGPAVLGIEEGFVKSFDLIDRLSKDGIDAESEIKDEPHRENIADEVDLEDAEVVAAVENLLGIVSKKIAEEEAQNNSVADDLEQIGENILLQETDAVVKGILKPSRCRQGSQHHVDFAMAPQFIRAYDAEKDFTAEIKFVEQHPKKVVSYRALYAAQKETQDQKEEQDR</sequence>
<dbReference type="RefSeq" id="XP_014251999.1">
    <property type="nucleotide sequence ID" value="XM_014396513.2"/>
</dbReference>
<dbReference type="KEGG" id="clec:106668087"/>